<dbReference type="Proteomes" id="UP000640614">
    <property type="component" value="Unassembled WGS sequence"/>
</dbReference>
<dbReference type="RefSeq" id="WP_193844488.1">
    <property type="nucleotide sequence ID" value="NZ_PRDM01000001.1"/>
</dbReference>
<accession>A0ABR9TDI0</accession>
<proteinExistence type="predicted"/>
<gene>
    <name evidence="2" type="ORF">C4F50_00550</name>
</gene>
<comment type="caution">
    <text evidence="2">The sequence shown here is derived from an EMBL/GenBank/DDBJ whole genome shotgun (WGS) entry which is preliminary data.</text>
</comment>
<protein>
    <submittedName>
        <fullName evidence="2">NTPase (NACHT family)</fullName>
    </submittedName>
</protein>
<reference evidence="2 3" key="1">
    <citation type="submission" date="2018-07" db="EMBL/GenBank/DDBJ databases">
        <title>Genome assembly of strain KB82.</title>
        <authorList>
            <person name="Kukolya J."/>
            <person name="Horvath B."/>
            <person name="Nagy I."/>
            <person name="Toth A."/>
        </authorList>
    </citation>
    <scope>NUCLEOTIDE SEQUENCE [LARGE SCALE GENOMIC DNA]</scope>
    <source>
        <strain evidence="2 3">Kb82</strain>
    </source>
</reference>
<dbReference type="InterPro" id="IPR027417">
    <property type="entry name" value="P-loop_NTPase"/>
</dbReference>
<dbReference type="Pfam" id="PF13588">
    <property type="entry name" value="HSDR_N_2"/>
    <property type="match status" value="1"/>
</dbReference>
<feature type="domain" description="Type I restriction enzyme R protein N-terminal" evidence="1">
    <location>
        <begin position="9"/>
        <end position="114"/>
    </location>
</feature>
<organism evidence="2 3">
    <name type="scientific">Flavobacterium hungaricum</name>
    <dbReference type="NCBI Taxonomy" id="2082725"/>
    <lineage>
        <taxon>Bacteria</taxon>
        <taxon>Pseudomonadati</taxon>
        <taxon>Bacteroidota</taxon>
        <taxon>Flavobacteriia</taxon>
        <taxon>Flavobacteriales</taxon>
        <taxon>Flavobacteriaceae</taxon>
        <taxon>Flavobacterium</taxon>
    </lineage>
</organism>
<dbReference type="SUPFAM" id="SSF52540">
    <property type="entry name" value="P-loop containing nucleoside triphosphate hydrolases"/>
    <property type="match status" value="1"/>
</dbReference>
<dbReference type="InterPro" id="IPR029464">
    <property type="entry name" value="HSDR_N"/>
</dbReference>
<keyword evidence="3" id="KW-1185">Reference proteome</keyword>
<sequence>MDSHEILVNEEDIRLKLLMPYLQSLGFSPCEIQIEKSFSIRLGKSVQKMRGRADILCTRNGRNLFIIELKKDTVKITDQDIAQGISYARLLEDNIAPFTIVTNGKVTRVFDTITKTELTGENIAQQSAFWTNGCTLATDDDILIRYDALKNFISFSSENLKLFCQNQVQDRIGPLLGNLDDPTAKFVKELFIVRQSLSARFASFTESDSPVFAIVGDAGVGKTNAMCSLALQYLDDNFVFFYNAPLISKSPVEHIADDLNLTFSSRTETDTVLKRLDDIGRHLKKKILIFIDALDESTDSSLVTELSELSLAVRKLSYIKLCVSCKTGLWKNFLYRRDTRTHLFEEVARFESTVAAAENNPGYFLEDFSAEELRSIIPVYKRAYNFQGEISDRLLKELKNGFFLRIFSEVYSGRQVPEILNDKDLISRYIKQSIEKTDLEHRIAVKTLSEIGKVLLRTSFTSVQEHKNEGLEINGLLDELNYSVRENLPQELFTRNLLVRSNLEDSYNITFYYSKIRDHIICYHAYALDKMNDADFYNNLHVFFENYIGESAIAYYLQNASPTHKDTFVKYKKDKAEEFVQAYNSYLDLNFQQLKSQFNPNTAGRIGILLPEDILNEDGYALFPLNDDSQNSIQFANLRTGNEIPHSEIVFFKYGVKSIYGSNKALLKKDQSPVLREKILKDLKEIFEKGGLNTYESELLNLEKLAVLLYHNFDKLDYNFKIKDFRLPRFELIYPIDLKLLKEKLYRFRARYHYREENNDPASIDEMVEKAIAQELQIPKLNVGGSFPPFEELYTVVNSLLEKGYTIIEKYHLPYPDKTVQEAETFYNLDPKSNRYFQRSCQYSRDQAWNYTKDFLRQLEICYKEFVEQCFPTFKDQFKFYNAVPNEFFLYLKDEDILKWGSYGYRPSRTGKIEFYLLNLEDSEKAFDIENLDSLWTFILDKFLCIEDDFRYYPIKTVRNINTSELDKYCVLRNWVHKILEDDLRTLFKGEYEQ</sequence>
<dbReference type="EMBL" id="PRDM01000001">
    <property type="protein sequence ID" value="MBE8723418.1"/>
    <property type="molecule type" value="Genomic_DNA"/>
</dbReference>
<dbReference type="Gene3D" id="3.40.50.300">
    <property type="entry name" value="P-loop containing nucleotide triphosphate hydrolases"/>
    <property type="match status" value="1"/>
</dbReference>
<evidence type="ECO:0000313" key="2">
    <source>
        <dbReference type="EMBL" id="MBE8723418.1"/>
    </source>
</evidence>
<dbReference type="Gene3D" id="3.90.1570.30">
    <property type="match status" value="1"/>
</dbReference>
<evidence type="ECO:0000313" key="3">
    <source>
        <dbReference type="Proteomes" id="UP000640614"/>
    </source>
</evidence>
<evidence type="ECO:0000259" key="1">
    <source>
        <dbReference type="Pfam" id="PF13588"/>
    </source>
</evidence>
<name>A0ABR9TDI0_9FLAO</name>